<name>A0AAD3N049_LATJO</name>
<dbReference type="InterPro" id="IPR001101">
    <property type="entry name" value="Plectin_repeat"/>
</dbReference>
<dbReference type="InterPro" id="IPR041615">
    <property type="entry name" value="Desmoplakin_SH3"/>
</dbReference>
<feature type="compositionally biased region" description="Polar residues" evidence="8">
    <location>
        <begin position="1724"/>
        <end position="1737"/>
    </location>
</feature>
<comment type="caution">
    <text evidence="12">The sequence shown here is derived from an EMBL/GenBank/DDBJ whole genome shotgun (WGS) entry which is preliminary data.</text>
</comment>
<dbReference type="InterPro" id="IPR058847">
    <property type="entry name" value="Plectin_PPL"/>
</dbReference>
<dbReference type="SUPFAM" id="SSF46966">
    <property type="entry name" value="Spectrin repeat"/>
    <property type="match status" value="3"/>
</dbReference>
<comment type="similarity">
    <text evidence="2">Belongs to the plakin or cytolinker family.</text>
</comment>
<dbReference type="GO" id="GO:0045296">
    <property type="term" value="F:cadherin binding"/>
    <property type="evidence" value="ECO:0007669"/>
    <property type="project" value="TreeGrafter"/>
</dbReference>
<evidence type="ECO:0000259" key="9">
    <source>
        <dbReference type="Pfam" id="PF17902"/>
    </source>
</evidence>
<feature type="coiled-coil region" evidence="7">
    <location>
        <begin position="1503"/>
        <end position="1560"/>
    </location>
</feature>
<protein>
    <submittedName>
        <fullName evidence="12">Envoplakin</fullName>
    </submittedName>
</protein>
<dbReference type="Gene3D" id="3.90.1290.10">
    <property type="entry name" value="Plakin repeat"/>
    <property type="match status" value="1"/>
</dbReference>
<feature type="coiled-coil region" evidence="7">
    <location>
        <begin position="1012"/>
        <end position="1042"/>
    </location>
</feature>
<keyword evidence="13" id="KW-1185">Reference proteome</keyword>
<dbReference type="GO" id="GO:0005198">
    <property type="term" value="F:structural molecule activity"/>
    <property type="evidence" value="ECO:0007669"/>
    <property type="project" value="TreeGrafter"/>
</dbReference>
<evidence type="ECO:0000256" key="4">
    <source>
        <dbReference type="ARBA" id="ARBA00022737"/>
    </source>
</evidence>
<dbReference type="PANTHER" id="PTHR23169">
    <property type="entry name" value="ENVOPLAKIN"/>
    <property type="match status" value="1"/>
</dbReference>
<evidence type="ECO:0000256" key="2">
    <source>
        <dbReference type="ARBA" id="ARBA00009109"/>
    </source>
</evidence>
<dbReference type="GO" id="GO:0005737">
    <property type="term" value="C:cytoplasm"/>
    <property type="evidence" value="ECO:0007669"/>
    <property type="project" value="TreeGrafter"/>
</dbReference>
<dbReference type="EMBL" id="BRZM01000075">
    <property type="protein sequence ID" value="GLD65037.1"/>
    <property type="molecule type" value="Genomic_DNA"/>
</dbReference>
<evidence type="ECO:0000256" key="1">
    <source>
        <dbReference type="ARBA" id="ARBA00004282"/>
    </source>
</evidence>
<feature type="domain" description="Desmoplakin SH3" evidence="9">
    <location>
        <begin position="517"/>
        <end position="580"/>
    </location>
</feature>
<dbReference type="GO" id="GO:0070161">
    <property type="term" value="C:anchoring junction"/>
    <property type="evidence" value="ECO:0007669"/>
    <property type="project" value="UniProtKB-SubCell"/>
</dbReference>
<dbReference type="GO" id="GO:0045104">
    <property type="term" value="P:intermediate filament cytoskeleton organization"/>
    <property type="evidence" value="ECO:0007669"/>
    <property type="project" value="InterPro"/>
</dbReference>
<organism evidence="12 13">
    <name type="scientific">Lates japonicus</name>
    <name type="common">Japanese lates</name>
    <dbReference type="NCBI Taxonomy" id="270547"/>
    <lineage>
        <taxon>Eukaryota</taxon>
        <taxon>Metazoa</taxon>
        <taxon>Chordata</taxon>
        <taxon>Craniata</taxon>
        <taxon>Vertebrata</taxon>
        <taxon>Euteleostomi</taxon>
        <taxon>Actinopterygii</taxon>
        <taxon>Neopterygii</taxon>
        <taxon>Teleostei</taxon>
        <taxon>Neoteleostei</taxon>
        <taxon>Acanthomorphata</taxon>
        <taxon>Carangaria</taxon>
        <taxon>Carangaria incertae sedis</taxon>
        <taxon>Centropomidae</taxon>
        <taxon>Lates</taxon>
    </lineage>
</organism>
<keyword evidence="6 7" id="KW-0175">Coiled coil</keyword>
<feature type="region of interest" description="Disordered" evidence="8">
    <location>
        <begin position="1724"/>
        <end position="1743"/>
    </location>
</feature>
<evidence type="ECO:0000313" key="12">
    <source>
        <dbReference type="EMBL" id="GLD65037.1"/>
    </source>
</evidence>
<feature type="coiled-coil region" evidence="7">
    <location>
        <begin position="1260"/>
        <end position="1287"/>
    </location>
</feature>
<feature type="coiled-coil region" evidence="7">
    <location>
        <begin position="597"/>
        <end position="701"/>
    </location>
</feature>
<evidence type="ECO:0000259" key="10">
    <source>
        <dbReference type="Pfam" id="PF23160"/>
    </source>
</evidence>
<evidence type="ECO:0000256" key="7">
    <source>
        <dbReference type="SAM" id="Coils"/>
    </source>
</evidence>
<evidence type="ECO:0000259" key="11">
    <source>
        <dbReference type="Pfam" id="PF26346"/>
    </source>
</evidence>
<dbReference type="Pfam" id="PF26346">
    <property type="entry name" value="Plectin_PPL"/>
    <property type="match status" value="3"/>
</dbReference>
<feature type="domain" description="Periplakin-like plectin repeat" evidence="11">
    <location>
        <begin position="1312"/>
        <end position="1476"/>
    </location>
</feature>
<evidence type="ECO:0000256" key="8">
    <source>
        <dbReference type="SAM" id="MobiDB-lite"/>
    </source>
</evidence>
<dbReference type="FunFam" id="1.20.58.60:FF:000109">
    <property type="entry name" value="Periplakin"/>
    <property type="match status" value="1"/>
</dbReference>
<dbReference type="InterPro" id="IPR043197">
    <property type="entry name" value="Plakin"/>
</dbReference>
<dbReference type="SMART" id="SM00250">
    <property type="entry name" value="PLEC"/>
    <property type="match status" value="7"/>
</dbReference>
<dbReference type="SMART" id="SM00150">
    <property type="entry name" value="SPEC"/>
    <property type="match status" value="2"/>
</dbReference>
<comment type="subcellular location">
    <subcellularLocation>
        <location evidence="1">Cell junction</location>
    </subcellularLocation>
</comment>
<keyword evidence="4" id="KW-0677">Repeat</keyword>
<dbReference type="Pfam" id="PF17902">
    <property type="entry name" value="SH3_10"/>
    <property type="match status" value="1"/>
</dbReference>
<feature type="coiled-coil region" evidence="7">
    <location>
        <begin position="1378"/>
        <end position="1419"/>
    </location>
</feature>
<dbReference type="Pfam" id="PF23160">
    <property type="entry name" value="Spectrin_1st_PEPL"/>
    <property type="match status" value="1"/>
</dbReference>
<evidence type="ECO:0000256" key="6">
    <source>
        <dbReference type="ARBA" id="ARBA00023054"/>
    </source>
</evidence>
<evidence type="ECO:0000256" key="3">
    <source>
        <dbReference type="ARBA" id="ARBA00022553"/>
    </source>
</evidence>
<dbReference type="Gene3D" id="2.30.30.40">
    <property type="entry name" value="SH3 Domains"/>
    <property type="match status" value="1"/>
</dbReference>
<feature type="coiled-coil region" evidence="7">
    <location>
        <begin position="1318"/>
        <end position="1352"/>
    </location>
</feature>
<feature type="coiled-coil region" evidence="7">
    <location>
        <begin position="453"/>
        <end position="511"/>
    </location>
</feature>
<feature type="domain" description="Periplakin-like plectin repeat" evidence="11">
    <location>
        <begin position="1074"/>
        <end position="1238"/>
    </location>
</feature>
<feature type="domain" description="Periplakin/Envoplakin N-terminal" evidence="10">
    <location>
        <begin position="162"/>
        <end position="254"/>
    </location>
</feature>
<reference evidence="12" key="1">
    <citation type="submission" date="2022-08" db="EMBL/GenBank/DDBJ databases">
        <title>Genome sequencing of akame (Lates japonicus).</title>
        <authorList>
            <person name="Hashiguchi Y."/>
            <person name="Takahashi H."/>
        </authorList>
    </citation>
    <scope>NUCLEOTIDE SEQUENCE</scope>
    <source>
        <strain evidence="12">Kochi</strain>
    </source>
</reference>
<dbReference type="GO" id="GO:0042060">
    <property type="term" value="P:wound healing"/>
    <property type="evidence" value="ECO:0007669"/>
    <property type="project" value="TreeGrafter"/>
</dbReference>
<feature type="coiled-coil region" evidence="7">
    <location>
        <begin position="793"/>
        <end position="865"/>
    </location>
</feature>
<feature type="coiled-coil region" evidence="7">
    <location>
        <begin position="152"/>
        <end position="179"/>
    </location>
</feature>
<dbReference type="Pfam" id="PF00681">
    <property type="entry name" value="Plectin"/>
    <property type="match status" value="3"/>
</dbReference>
<feature type="domain" description="Periplakin-like plectin repeat" evidence="11">
    <location>
        <begin position="1535"/>
        <end position="1680"/>
    </location>
</feature>
<dbReference type="PANTHER" id="PTHR23169:SF7">
    <property type="entry name" value="ENVOPLAKIN"/>
    <property type="match status" value="1"/>
</dbReference>
<dbReference type="SUPFAM" id="SSF75399">
    <property type="entry name" value="Plakin repeat"/>
    <property type="match status" value="2"/>
</dbReference>
<dbReference type="GO" id="GO:0016020">
    <property type="term" value="C:membrane"/>
    <property type="evidence" value="ECO:0007669"/>
    <property type="project" value="TreeGrafter"/>
</dbReference>
<accession>A0AAD3N049</accession>
<dbReference type="FunFam" id="3.90.1290.10:FF:000010">
    <property type="entry name" value="Envoplakin a"/>
    <property type="match status" value="1"/>
</dbReference>
<sequence>MVADEQRNQQLAVDLWDRDIHTITEPSVNRRPEAQLDQAGPSYSTVIFRGIQCPSSPMNYASMIIQGIRECVRAPMKKKGRTKGERKGECVEQVGPVFLCKVDVWAVTHLLTCLGGAASAKHCADTTRMFKKKESTKDSTLKVSGKINKTQASSLALLIAQMQKNADQVEKDVLRAEELLAVDFENDKKELPLKHQNEISDKLGEAEDLLKDLFLDVDKAKKLKHPQAREIESDVIHLHERWLKDCSFYRDIYEQIDDVSLMPRIDWGPIFNQKQKQVNAEEYGPTMAELEKQIASHNIVHKEIEAYNSQLCVSSAGSKENYTALKKQYNNLLDNSKWRRHYLNSLYEYMQGSNKELGFLAEEQDKIKRQDWSDRMVDPPDVRRQYENFKNNSLLSHENEVNKLQDEGDRLIELKHPASATIQAQRDAVRNEWQKFLNLCICQETHLDNVEEYKKYQMDTEQLSETLTKLNNSLDPKSISKKSNSETLLQLEGEEKAVQNCEQLLADLRRRSTNIAPLKLRRNTPNRPITVESLCDWETDKDSLSRGEKFTLKSNSDENWDIISNDGATKTFPGVCFQIPPPDPEAIDKVDLMGNELEDIKKRRAALAASLKNHKADVSRSQQSAPVSSAPLDPKVTALAQHLDQLDNDLASAEESMLSRLRAPLSRTDPAGDLAKRLREQEKAASALKALEQQKLAAQADLQPLLSKDPSGTSSALPLKLSAANNKHDSIAGLADLYTKKANASLNLENQIKKVDGLVSGFERKLSEDGPIPDAPNAIQARTDDIQYQRKAVAAAQDDMKKLSQDLETTEQLCSSLQQGYQEYCPDIGRQRTEVKKLQTRYANVANQLKERENLLQEAATKNQEFQGTCKSLNSFLNNLPTNQINYNDDASQVAAKQSSQERVMDDLKRKGDDMDRVTDLSTDLQNLLNEYDTNVDKYNSTLEDAGTTVSKKPKMATLADAVQKEEKDLSNLYAKATAENTQRQKQMGLAKNLIFQNEEKVQLVAQQQVQLESQQKSAFEIDSLLKELQEEKERTAHAKTDLRTFKDRMMSLKSRRGVERIEEKEVLQYYRDPKLESDLADLQSKLHEESLRRSTTHSEVEACNKKITNLEDTLKNTPPKLVTREVTEFEKDPQLDIEASKLRDEIARMRDEIRVRDGEHIQMKTEVSILQQKRPTIKERVVKKEVVKVEQDPQMLRAVRTFETEISDENNKIKLLNDEIFQTRSQINAMERLIPNIQPKIITKEVKKIEQDPDLISESKKIRTNLEEERIENNSLSKEVMELHSRYREVQDWKPKVEVKEIVNEIYRIDPNTEVEIMRLRKDIQDSNKQRSDLEREVTQVTSELNILRSQKPKVELKEVLQEVVKEERSPENEREIQRLNDQMNHLHTTYNSLQDQVRLLRKDRDEWKAEKSKIETKLVTREVIKYEPDPLLEKEADRLRRDVREEAQLRRTIEEMVFDLQNKYILLERQKPEEKVVVQEVLRVQRDPRQVVEHERLSKSLDEEVMTRRQLELELQQLRTKVEDKERIIRESDEHQKRIQAESELREIRLRITQLENAPPPVEESIVVEEVLKVERDPKLERMTNGLRSDMDKETSDILRLQRDIRNITLKLEILQREKSGEKTVYKEVVRVEKDQAVENERDRLREQVSQHKFDRQDLEDEIRRVNDKINLLTSSKSSSSREETALILNKDALQREKDNLTRELRTLEAKRHDISLSFQQQSRLMSERTQMSRQRSLKMESDVQRLEREILDEKDKIHLRDSNIRDLLMNLQREEQTEKRTKETNVSTKITILDPDTGKDMSPYDAYLQGLIDRQQYIHLQELECDWEEITSLGPEGETSVLQDRKSGKQYSIKDALREGRLTEYDLQQYKQGKMPISEFALLVAGDNKKQLQFNSVIPKSTTTVKSAPPDLSSTKEIYPVAGVMDRNTDTCFTIRSATLRKLIDPTTGQRLLEAQAATGGIIDINNKERYTVHKAANRGLIEDSQLQRLLNAQKAFAGVEDPMTRECLSVGEAVQKGWMPKDTAIRYMEAQHLTGGLVDPNTGRRVSIFDAIGSKMIDSTMMRELQAETTYIKDIVDPITKEKINYKQALDRCKKDPISGLPMLPASSTDSGYTPVYNSKYARF</sequence>
<dbReference type="InterPro" id="IPR018159">
    <property type="entry name" value="Spectrin/alpha-actinin"/>
</dbReference>
<dbReference type="InterPro" id="IPR055419">
    <property type="entry name" value="Spectrin_PEPL/EVPL"/>
</dbReference>
<dbReference type="FunFam" id="2.30.30.40:FF:000088">
    <property type="entry name" value="Periplakin"/>
    <property type="match status" value="1"/>
</dbReference>
<dbReference type="FunFam" id="1.20.58.60:FF:000178">
    <property type="entry name" value="Envoplakin a"/>
    <property type="match status" value="1"/>
</dbReference>
<evidence type="ECO:0000256" key="5">
    <source>
        <dbReference type="ARBA" id="ARBA00022949"/>
    </source>
</evidence>
<proteinExistence type="inferred from homology"/>
<keyword evidence="3" id="KW-0597">Phosphoprotein</keyword>
<gene>
    <name evidence="12" type="ORF">AKAME5_001653300</name>
</gene>
<dbReference type="InterPro" id="IPR035915">
    <property type="entry name" value="Plakin_repeat_sf"/>
</dbReference>
<dbReference type="Gene3D" id="1.20.58.60">
    <property type="match status" value="4"/>
</dbReference>
<keyword evidence="5" id="KW-0965">Cell junction</keyword>
<dbReference type="GO" id="GO:0005882">
    <property type="term" value="C:intermediate filament"/>
    <property type="evidence" value="ECO:0007669"/>
    <property type="project" value="TreeGrafter"/>
</dbReference>
<dbReference type="Proteomes" id="UP001279410">
    <property type="component" value="Unassembled WGS sequence"/>
</dbReference>
<dbReference type="FunFam" id="3.30.160.780:FF:000001">
    <property type="entry name" value="Plectin a"/>
    <property type="match status" value="1"/>
</dbReference>
<evidence type="ECO:0000313" key="13">
    <source>
        <dbReference type="Proteomes" id="UP001279410"/>
    </source>
</evidence>
<dbReference type="Gene3D" id="3.30.160.780">
    <property type="match status" value="1"/>
</dbReference>